<proteinExistence type="predicted"/>
<protein>
    <submittedName>
        <fullName evidence="2">Lectin C-type domain protein</fullName>
    </submittedName>
</protein>
<dbReference type="Proteomes" id="UP000230423">
    <property type="component" value="Unassembled WGS sequence"/>
</dbReference>
<dbReference type="InterPro" id="IPR016187">
    <property type="entry name" value="CTDL_fold"/>
</dbReference>
<dbReference type="Gene3D" id="3.10.100.10">
    <property type="entry name" value="Mannose-Binding Protein A, subunit A"/>
    <property type="match status" value="1"/>
</dbReference>
<dbReference type="InterPro" id="IPR016186">
    <property type="entry name" value="C-type_lectin-like/link_sf"/>
</dbReference>
<feature type="signal peptide" evidence="1">
    <location>
        <begin position="1"/>
        <end position="22"/>
    </location>
</feature>
<evidence type="ECO:0000313" key="2">
    <source>
        <dbReference type="EMBL" id="PIO69410.1"/>
    </source>
</evidence>
<keyword evidence="3" id="KW-1185">Reference proteome</keyword>
<dbReference type="CDD" id="cd00037">
    <property type="entry name" value="CLECT"/>
    <property type="match status" value="1"/>
</dbReference>
<accession>A0A2G9UIU5</accession>
<gene>
    <name evidence="2" type="ORF">TELCIR_08761</name>
</gene>
<sequence length="175" mass="19938">MSMVRKLICLLALSSLRLPVRAEITDEIVKRANNGEWVPFESDVEEEAIVKVLNTKTLLSDPYSDRGVSRYEAEEFCKKEDSYLASFHSAKERKYLADLVRRMYETKYGVHDGEVVLLIGLTVKAIWTDGSSFNYAEDFPEEKLSLQLSGEISYHESTSCTNIGTKDKVYFACKK</sequence>
<evidence type="ECO:0000256" key="1">
    <source>
        <dbReference type="SAM" id="SignalP"/>
    </source>
</evidence>
<reference evidence="2 3" key="1">
    <citation type="submission" date="2015-09" db="EMBL/GenBank/DDBJ databases">
        <title>Draft genome of the parasitic nematode Teladorsagia circumcincta isolate WARC Sus (inbred).</title>
        <authorList>
            <person name="Mitreva M."/>
        </authorList>
    </citation>
    <scope>NUCLEOTIDE SEQUENCE [LARGE SCALE GENOMIC DNA]</scope>
    <source>
        <strain evidence="2 3">S</strain>
    </source>
</reference>
<organism evidence="2 3">
    <name type="scientific">Teladorsagia circumcincta</name>
    <name type="common">Brown stomach worm</name>
    <name type="synonym">Ostertagia circumcincta</name>
    <dbReference type="NCBI Taxonomy" id="45464"/>
    <lineage>
        <taxon>Eukaryota</taxon>
        <taxon>Metazoa</taxon>
        <taxon>Ecdysozoa</taxon>
        <taxon>Nematoda</taxon>
        <taxon>Chromadorea</taxon>
        <taxon>Rhabditida</taxon>
        <taxon>Rhabditina</taxon>
        <taxon>Rhabditomorpha</taxon>
        <taxon>Strongyloidea</taxon>
        <taxon>Trichostrongylidae</taxon>
        <taxon>Teladorsagia</taxon>
    </lineage>
</organism>
<dbReference type="EMBL" id="KZ346666">
    <property type="protein sequence ID" value="PIO69410.1"/>
    <property type="molecule type" value="Genomic_DNA"/>
</dbReference>
<name>A0A2G9UIU5_TELCI</name>
<feature type="chain" id="PRO_5013769162" evidence="1">
    <location>
        <begin position="23"/>
        <end position="175"/>
    </location>
</feature>
<dbReference type="SUPFAM" id="SSF56436">
    <property type="entry name" value="C-type lectin-like"/>
    <property type="match status" value="1"/>
</dbReference>
<evidence type="ECO:0000313" key="3">
    <source>
        <dbReference type="Proteomes" id="UP000230423"/>
    </source>
</evidence>
<dbReference type="AlphaFoldDB" id="A0A2G9UIU5"/>
<keyword evidence="1" id="KW-0732">Signal</keyword>